<reference evidence="1 2" key="1">
    <citation type="submission" date="2019-09" db="EMBL/GenBank/DDBJ databases">
        <title>Genome sequence of Hymenobacter sp. M3.</title>
        <authorList>
            <person name="Srinivasan S."/>
        </authorList>
    </citation>
    <scope>NUCLEOTIDE SEQUENCE [LARGE SCALE GENOMIC DNA]</scope>
    <source>
        <strain evidence="1 2">M3</strain>
    </source>
</reference>
<comment type="caution">
    <text evidence="1">The sequence shown here is derived from an EMBL/GenBank/DDBJ whole genome shotgun (WGS) entry which is preliminary data.</text>
</comment>
<dbReference type="RefSeq" id="WP_151078846.1">
    <property type="nucleotide sequence ID" value="NZ_CP047647.1"/>
</dbReference>
<keyword evidence="2" id="KW-1185">Reference proteome</keyword>
<evidence type="ECO:0000313" key="1">
    <source>
        <dbReference type="EMBL" id="KAA9333425.1"/>
    </source>
</evidence>
<accession>A0A7L4ZWN1</accession>
<evidence type="ECO:0000313" key="2">
    <source>
        <dbReference type="Proteomes" id="UP000326380"/>
    </source>
</evidence>
<gene>
    <name evidence="1" type="ORF">F0P96_10675</name>
</gene>
<organism evidence="1 2">
    <name type="scientific">Hymenobacter busanensis</name>
    <dbReference type="NCBI Taxonomy" id="2607656"/>
    <lineage>
        <taxon>Bacteria</taxon>
        <taxon>Pseudomonadati</taxon>
        <taxon>Bacteroidota</taxon>
        <taxon>Cytophagia</taxon>
        <taxon>Cytophagales</taxon>
        <taxon>Hymenobacteraceae</taxon>
        <taxon>Hymenobacter</taxon>
    </lineage>
</organism>
<dbReference type="InterPro" id="IPR035069">
    <property type="entry name" value="TTHA1013/TTHA0281-like"/>
</dbReference>
<name>A0A7L4ZWN1_9BACT</name>
<protein>
    <submittedName>
        <fullName evidence="1">Uncharacterized protein</fullName>
    </submittedName>
</protein>
<dbReference type="EMBL" id="VTWU01000003">
    <property type="protein sequence ID" value="KAA9333425.1"/>
    <property type="molecule type" value="Genomic_DNA"/>
</dbReference>
<dbReference type="AlphaFoldDB" id="A0A7L4ZWN1"/>
<dbReference type="SUPFAM" id="SSF143100">
    <property type="entry name" value="TTHA1013/TTHA0281-like"/>
    <property type="match status" value="1"/>
</dbReference>
<dbReference type="Proteomes" id="UP000326380">
    <property type="component" value="Unassembled WGS sequence"/>
</dbReference>
<sequence>MNEPIILTTAMVAGETPGVIVGCLLEMAGVVAQGSTEDEVFSDLVEATESMLKYRLPGKTMADVQIVRGEFYTDFRDMVRATRLHRKY</sequence>
<proteinExistence type="predicted"/>